<evidence type="ECO:0000313" key="5">
    <source>
        <dbReference type="Proteomes" id="UP000011096"/>
    </source>
</evidence>
<evidence type="ECO:0000313" key="4">
    <source>
        <dbReference type="EMBL" id="KAF4492412.1"/>
    </source>
</evidence>
<dbReference type="PANTHER" id="PTHR10039">
    <property type="entry name" value="AMELOGENIN"/>
    <property type="match status" value="1"/>
</dbReference>
<feature type="domain" description="Fungal STAND N-terminal Goodbye" evidence="2">
    <location>
        <begin position="17"/>
        <end position="133"/>
    </location>
</feature>
<evidence type="ECO:0000256" key="1">
    <source>
        <dbReference type="ARBA" id="ARBA00022737"/>
    </source>
</evidence>
<dbReference type="GeneID" id="43614030"/>
<sequence length="1206" mass="136980">MASNIKISAQYDLDVVWLQVVRRFEKETGSRLQPANGAALSVSDVIAGIDPDNDVPESTKNKAIRVTQSILSCVQVFGGFVGSAASGVFGPSQQFFSALKHVIATTQKYSEVFEDLTTLLERVSVFLETLSNYLDEGDDEVKLDKRLRRNVYRVLEHSLVILVLTARLAKQRGKDRLFERNFFYGDDGGVTAALAMLETRVIDVTRVQITTIGKDLSDAARSIRSIQSDFDAILKYDEETSITVKSLAATGSGIPSAEAIRNWLNLEDTQSWPHQHARLTEQSVPGTGKWLFADDKFLQWKDPSSTKTKVVFITGKENCGKSCLTSAVIDHLRNSMRKTGGRVHWLAYHYLQNTIYQGPGSSSINLALRSIVWQLVLLDRDYYAFLSQACAGGVSLQDAISVWRKLLAGYTPSNRTILFVVLNGLDKSAAETLQAIVGEVAGRCERSTHETSTHEASTPSHLQIRLFLSGSSEATSLLEDTTPVHKIALDPDFDKEKKVANTDDVQKLIRTRLRSLPIFRDEVISFKEQRQQEIIYALTLHIQNDFAALALVFEELERCTNLHQLKKILERVDEGTKIRFGRQIDSLNQSLSRDEILEVNSIMACIATRSVDKGMIDEAPIELVQEYVDFSLGITRLVPLQQQIEQVYHSVLSFTDGGLVRWRREEFKDYLEERSGDERMTRTMLAERVHRSDLFHREELDLPQKVIQTNPTNVFGANGTDFFDRYGSPGLFPPGRKPYKVCVSFGQRENDLEDREEKEWFRTWKSGPGSCWDHVSDRLVRRWLKMGDEAWSVARNFVDGDNMHEKHSSLCIKFAGDGPETFQRITKLIIEKCENDPDEDTRHWDRDWKVSACDKTWWALFFAAKYRLPDSILSEVPDIDKNEIQKAHDNLEVAISLELLEDDDYAKRYWQEMLPLFARCQIYLSDLAGARKTCIRMMENPKSRDLLEFRLFSFFEPRVIMELIKTVQSVLPLEPSGHSIVNQMLSGSLREEDLLALRIVAHSDCNWETVVDLIEHSTPAKSSAEMLSSTMAHILWQESGNTQREDRALDIWEQGKNTQAIVDALLGRARSEMPHNPLESYSFQRLKRMHPEISDPTGDSNNNISFRAKLMIAGWQHRSGQVAEARLFISALLGHRVYMNSTDGVKRRAMLADWGFACIAVGNEDLGVLLLEQIPLTRYWKIEQQAHAPMLQDMFGCHYAKMPGNN</sequence>
<dbReference type="InParanoid" id="A0A7J6JRP8"/>
<reference evidence="4 5" key="2">
    <citation type="submission" date="2020-04" db="EMBL/GenBank/DDBJ databases">
        <title>Genome sequencing and assembly of multiple isolates from the Colletotrichum gloeosporioides species complex.</title>
        <authorList>
            <person name="Gan P."/>
            <person name="Shirasu K."/>
        </authorList>
    </citation>
    <scope>NUCLEOTIDE SEQUENCE [LARGE SCALE GENOMIC DNA]</scope>
    <source>
        <strain evidence="4 5">Nara gc5</strain>
    </source>
</reference>
<dbReference type="PANTHER" id="PTHR10039:SF17">
    <property type="entry name" value="FUNGAL STAND N-TERMINAL GOODBYE DOMAIN-CONTAINING PROTEIN-RELATED"/>
    <property type="match status" value="1"/>
</dbReference>
<keyword evidence="1" id="KW-0677">Repeat</keyword>
<protein>
    <recommendedName>
        <fullName evidence="6">Fungal STAND N-terminal Goodbye domain-containing protein</fullName>
    </recommendedName>
</protein>
<dbReference type="EMBL" id="ANPB02000001">
    <property type="protein sequence ID" value="KAF4492412.1"/>
    <property type="molecule type" value="Genomic_DNA"/>
</dbReference>
<gene>
    <name evidence="4" type="ORF">CGGC5_v001093</name>
</gene>
<dbReference type="RefSeq" id="XP_066009906.1">
    <property type="nucleotide sequence ID" value="XM_066150771.1"/>
</dbReference>
<evidence type="ECO:0000259" key="3">
    <source>
        <dbReference type="Pfam" id="PF24883"/>
    </source>
</evidence>
<proteinExistence type="predicted"/>
<reference evidence="4 5" key="1">
    <citation type="submission" date="2012-08" db="EMBL/GenBank/DDBJ databases">
        <authorList>
            <person name="Gan P.H.P."/>
            <person name="Ikeda K."/>
            <person name="Irieda H."/>
            <person name="Narusaka M."/>
            <person name="O'Connell R.J."/>
            <person name="Narusaka Y."/>
            <person name="Takano Y."/>
            <person name="Kubo Y."/>
            <person name="Shirasu K."/>
        </authorList>
    </citation>
    <scope>NUCLEOTIDE SEQUENCE [LARGE SCALE GENOMIC DNA]</scope>
    <source>
        <strain evidence="4 5">Nara gc5</strain>
    </source>
</reference>
<dbReference type="InterPro" id="IPR031350">
    <property type="entry name" value="Goodbye_dom"/>
</dbReference>
<dbReference type="Pfam" id="PF17109">
    <property type="entry name" value="Goodbye"/>
    <property type="match status" value="1"/>
</dbReference>
<evidence type="ECO:0000259" key="2">
    <source>
        <dbReference type="Pfam" id="PF17109"/>
    </source>
</evidence>
<dbReference type="OrthoDB" id="4751822at2759"/>
<dbReference type="Pfam" id="PF24883">
    <property type="entry name" value="NPHP3_N"/>
    <property type="match status" value="1"/>
</dbReference>
<feature type="domain" description="Nephrocystin 3-like N-terminal" evidence="3">
    <location>
        <begin position="286"/>
        <end position="436"/>
    </location>
</feature>
<evidence type="ECO:0008006" key="6">
    <source>
        <dbReference type="Google" id="ProtNLM"/>
    </source>
</evidence>
<dbReference type="AlphaFoldDB" id="A0A7J6JRP8"/>
<name>A0A7J6JRP8_COLFN</name>
<keyword evidence="5" id="KW-1185">Reference proteome</keyword>
<comment type="caution">
    <text evidence="4">The sequence shown here is derived from an EMBL/GenBank/DDBJ whole genome shotgun (WGS) entry which is preliminary data.</text>
</comment>
<dbReference type="Proteomes" id="UP000011096">
    <property type="component" value="Unassembled WGS sequence"/>
</dbReference>
<accession>A0A7J6JRP8</accession>
<dbReference type="InterPro" id="IPR056884">
    <property type="entry name" value="NPHP3-like_N"/>
</dbReference>
<organism evidence="4 5">
    <name type="scientific">Colletotrichum fructicola (strain Nara gc5)</name>
    <name type="common">Anthracnose fungus</name>
    <name type="synonym">Colletotrichum gloeosporioides (strain Nara gc5)</name>
    <dbReference type="NCBI Taxonomy" id="1213859"/>
    <lineage>
        <taxon>Eukaryota</taxon>
        <taxon>Fungi</taxon>
        <taxon>Dikarya</taxon>
        <taxon>Ascomycota</taxon>
        <taxon>Pezizomycotina</taxon>
        <taxon>Sordariomycetes</taxon>
        <taxon>Hypocreomycetidae</taxon>
        <taxon>Glomerellales</taxon>
        <taxon>Glomerellaceae</taxon>
        <taxon>Colletotrichum</taxon>
        <taxon>Colletotrichum gloeosporioides species complex</taxon>
    </lineage>
</organism>